<keyword evidence="7" id="KW-1015">Disulfide bond</keyword>
<dbReference type="SUPFAM" id="SSF100895">
    <property type="entry name" value="Kazal-type serine protease inhibitors"/>
    <property type="match status" value="1"/>
</dbReference>
<evidence type="ECO:0000256" key="4">
    <source>
        <dbReference type="ARBA" id="ARBA00022692"/>
    </source>
</evidence>
<feature type="transmembrane region" description="Helical" evidence="8">
    <location>
        <begin position="216"/>
        <end position="237"/>
    </location>
</feature>
<feature type="region of interest" description="Disordered" evidence="9">
    <location>
        <begin position="1"/>
        <end position="102"/>
    </location>
</feature>
<feature type="transmembrane region" description="Helical" evidence="8">
    <location>
        <begin position="286"/>
        <end position="309"/>
    </location>
</feature>
<dbReference type="InterPro" id="IPR036058">
    <property type="entry name" value="Kazal_dom_sf"/>
</dbReference>
<dbReference type="Pfam" id="PF03137">
    <property type="entry name" value="OATP"/>
    <property type="match status" value="1"/>
</dbReference>
<dbReference type="InterPro" id="IPR020846">
    <property type="entry name" value="MFS_dom"/>
</dbReference>
<dbReference type="PANTHER" id="PTHR11388">
    <property type="entry name" value="ORGANIC ANION TRANSPORTER"/>
    <property type="match status" value="1"/>
</dbReference>
<dbReference type="GO" id="GO:0006811">
    <property type="term" value="P:monoatomic ion transport"/>
    <property type="evidence" value="ECO:0007669"/>
    <property type="project" value="UniProtKB-KW"/>
</dbReference>
<reference evidence="13" key="1">
    <citation type="submission" date="2022-11" db="UniProtKB">
        <authorList>
            <consortium name="WormBaseParasite"/>
        </authorList>
    </citation>
    <scope>IDENTIFICATION</scope>
</reference>
<keyword evidence="6 8" id="KW-0472">Membrane</keyword>
<dbReference type="PANTHER" id="PTHR11388:SF142">
    <property type="entry name" value="SOLUTE CARRIER ORGANIC ANION TRANSPORTER FAMILY MEMBER 5A1"/>
    <property type="match status" value="1"/>
</dbReference>
<evidence type="ECO:0000256" key="9">
    <source>
        <dbReference type="SAM" id="MobiDB-lite"/>
    </source>
</evidence>
<evidence type="ECO:0000256" key="2">
    <source>
        <dbReference type="ARBA" id="ARBA00009657"/>
    </source>
</evidence>
<feature type="transmembrane region" description="Helical" evidence="8">
    <location>
        <begin position="364"/>
        <end position="384"/>
    </location>
</feature>
<dbReference type="Gene3D" id="3.30.60.30">
    <property type="match status" value="1"/>
</dbReference>
<dbReference type="GO" id="GO:0016323">
    <property type="term" value="C:basolateral plasma membrane"/>
    <property type="evidence" value="ECO:0007669"/>
    <property type="project" value="TreeGrafter"/>
</dbReference>
<feature type="transmembrane region" description="Helical" evidence="8">
    <location>
        <begin position="654"/>
        <end position="670"/>
    </location>
</feature>
<keyword evidence="4 8" id="KW-0812">Transmembrane</keyword>
<dbReference type="GO" id="GO:0015347">
    <property type="term" value="F:sodium-independent organic anion transmembrane transporter activity"/>
    <property type="evidence" value="ECO:0007669"/>
    <property type="project" value="TreeGrafter"/>
</dbReference>
<dbReference type="Pfam" id="PF07648">
    <property type="entry name" value="Kazal_2"/>
    <property type="match status" value="1"/>
</dbReference>
<sequence length="832" mass="90791">MAALVDKPQSSDVATSANSNNSVVNADTIHLLTDDEDDRAVAKGKMRSQLSKGLSSDKEEPTDNTGVTDSEAETETEDSPVVGLSNHKTSSASSSNAAHHHPTVTFGSKETHFIPVDKPMKPTPRLLAAPVRLKEKIRDSHAWLSVKWFCAAICFLILVHGALCTGYMTSVITTIEKRFEIRSSTSGLVVSSYEFGSLLSVMIVSYYGSRGHIPRFIGIGTLVLTAGSFLFTLPHFLASPPIFNLTSINQKPALCELTNRTKSEPKCDEGLFAGLQAASASHLVPILMLAQVFLGIGGSPIFTLGTTYIDNQVDKESSSVYLAFMYMMVAFGPVCGFLLGAAMLSKYVYPSKPVDLPDSAFIGLWWGGFVILGCLYLLAALPFFGFPRRLPKQGVNANAAVVKEEAKSPSPSHIKSLKQIPVSILRLLTNSVYIVSSLNACMDLAIVSGFTVYLPKYLETQFDFSKSHASMLTGGVAVPGAIVGIFLGGFIMKRYKLQLRGISSLIVLINLSALGLLTLFFWLGCSNPQMAGVFSTYNRFKDWPPQLNVPDPLRKTALNISSSCNVNCHCSPEEYQPVCGIDGKTYFSPCFAGCTKEVYSPFATRSLAGKLQLFHVNYTNCACIQPTNESPKRAAGQQEQVVAKLGLCDKGCDMLIPFLVLLFVLTLVASNNQMPLVMVTLRSVSEEEKAFALGLQVVLLRLFAYIPAPIIFGSVIDTTCLVWKPGVCGQEGTTCLLYDIETFRVRYGLIALVIKVVAASLSILLWYCIRRRDACKAAPFSGPITMSEIAHRLADTDNFNFRPGQLRSWLSDDSLYNRSRRPAKRHQKTMSC</sequence>
<dbReference type="InterPro" id="IPR036259">
    <property type="entry name" value="MFS_trans_sf"/>
</dbReference>
<feature type="transmembrane region" description="Helical" evidence="8">
    <location>
        <begin position="321"/>
        <end position="344"/>
    </location>
</feature>
<dbReference type="AlphaFoldDB" id="A0A914W9C0"/>
<feature type="transmembrane region" description="Helical" evidence="8">
    <location>
        <begin position="142"/>
        <end position="168"/>
    </location>
</feature>
<evidence type="ECO:0000256" key="1">
    <source>
        <dbReference type="ARBA" id="ARBA00004651"/>
    </source>
</evidence>
<feature type="transmembrane region" description="Helical" evidence="8">
    <location>
        <begin position="474"/>
        <end position="492"/>
    </location>
</feature>
<comment type="similarity">
    <text evidence="2 8">Belongs to the organo anion transporter (TC 2.A.60) family.</text>
</comment>
<name>A0A914W9C0_9BILA</name>
<dbReference type="GO" id="GO:0043252">
    <property type="term" value="P:sodium-independent organic anion transport"/>
    <property type="evidence" value="ECO:0007669"/>
    <property type="project" value="TreeGrafter"/>
</dbReference>
<feature type="transmembrane region" description="Helical" evidence="8">
    <location>
        <begin position="747"/>
        <end position="769"/>
    </location>
</feature>
<feature type="compositionally biased region" description="Low complexity" evidence="9">
    <location>
        <begin position="10"/>
        <end position="28"/>
    </location>
</feature>
<dbReference type="PROSITE" id="PS50850">
    <property type="entry name" value="MFS"/>
    <property type="match status" value="1"/>
</dbReference>
<dbReference type="WBParaSite" id="PSAMB.scaffold346size55435.g4905.t1">
    <property type="protein sequence ID" value="PSAMB.scaffold346size55435.g4905.t1"/>
    <property type="gene ID" value="PSAMB.scaffold346size55435.g4905"/>
</dbReference>
<keyword evidence="8" id="KW-0406">Ion transport</keyword>
<evidence type="ECO:0000256" key="8">
    <source>
        <dbReference type="RuleBase" id="RU362056"/>
    </source>
</evidence>
<accession>A0A914W9C0</accession>
<dbReference type="InterPro" id="IPR004156">
    <property type="entry name" value="OATP"/>
</dbReference>
<keyword evidence="8" id="KW-0813">Transport</keyword>
<evidence type="ECO:0000313" key="12">
    <source>
        <dbReference type="Proteomes" id="UP000887566"/>
    </source>
</evidence>
<dbReference type="Gene3D" id="1.20.1250.20">
    <property type="entry name" value="MFS general substrate transporter like domains"/>
    <property type="match status" value="1"/>
</dbReference>
<comment type="subcellular location">
    <subcellularLocation>
        <location evidence="1 8">Cell membrane</location>
        <topology evidence="1 8">Multi-pass membrane protein</topology>
    </subcellularLocation>
</comment>
<evidence type="ECO:0000313" key="13">
    <source>
        <dbReference type="WBParaSite" id="PSAMB.scaffold346size55435.g4905.t1"/>
    </source>
</evidence>
<feature type="transmembrane region" description="Helical" evidence="8">
    <location>
        <begin position="504"/>
        <end position="523"/>
    </location>
</feature>
<feature type="transmembrane region" description="Helical" evidence="8">
    <location>
        <begin position="691"/>
        <end position="716"/>
    </location>
</feature>
<dbReference type="NCBIfam" id="TIGR00805">
    <property type="entry name" value="oat"/>
    <property type="match status" value="1"/>
</dbReference>
<keyword evidence="3" id="KW-1003">Cell membrane</keyword>
<proteinExistence type="inferred from homology"/>
<feature type="domain" description="Kazal-like" evidence="11">
    <location>
        <begin position="558"/>
        <end position="622"/>
    </location>
</feature>
<evidence type="ECO:0000259" key="10">
    <source>
        <dbReference type="PROSITE" id="PS50850"/>
    </source>
</evidence>
<feature type="transmembrane region" description="Helical" evidence="8">
    <location>
        <begin position="188"/>
        <end position="209"/>
    </location>
</feature>
<keyword evidence="5 8" id="KW-1133">Transmembrane helix</keyword>
<protein>
    <recommendedName>
        <fullName evidence="8">Solute carrier organic anion transporter family member</fullName>
    </recommendedName>
</protein>
<feature type="domain" description="Major facilitator superfamily (MFS) profile" evidence="10">
    <location>
        <begin position="150"/>
        <end position="773"/>
    </location>
</feature>
<evidence type="ECO:0000256" key="5">
    <source>
        <dbReference type="ARBA" id="ARBA00022989"/>
    </source>
</evidence>
<organism evidence="12 13">
    <name type="scientific">Plectus sambesii</name>
    <dbReference type="NCBI Taxonomy" id="2011161"/>
    <lineage>
        <taxon>Eukaryota</taxon>
        <taxon>Metazoa</taxon>
        <taxon>Ecdysozoa</taxon>
        <taxon>Nematoda</taxon>
        <taxon>Chromadorea</taxon>
        <taxon>Plectida</taxon>
        <taxon>Plectina</taxon>
        <taxon>Plectoidea</taxon>
        <taxon>Plectidae</taxon>
        <taxon>Plectus</taxon>
    </lineage>
</organism>
<dbReference type="SUPFAM" id="SSF103473">
    <property type="entry name" value="MFS general substrate transporter"/>
    <property type="match status" value="1"/>
</dbReference>
<feature type="transmembrane region" description="Helical" evidence="8">
    <location>
        <begin position="432"/>
        <end position="454"/>
    </location>
</feature>
<keyword evidence="12" id="KW-1185">Reference proteome</keyword>
<evidence type="ECO:0000256" key="6">
    <source>
        <dbReference type="ARBA" id="ARBA00023136"/>
    </source>
</evidence>
<evidence type="ECO:0000259" key="11">
    <source>
        <dbReference type="PROSITE" id="PS51465"/>
    </source>
</evidence>
<dbReference type="Proteomes" id="UP000887566">
    <property type="component" value="Unplaced"/>
</dbReference>
<dbReference type="PROSITE" id="PS51465">
    <property type="entry name" value="KAZAL_2"/>
    <property type="match status" value="1"/>
</dbReference>
<evidence type="ECO:0000256" key="3">
    <source>
        <dbReference type="ARBA" id="ARBA00022475"/>
    </source>
</evidence>
<evidence type="ECO:0000256" key="7">
    <source>
        <dbReference type="ARBA" id="ARBA00023157"/>
    </source>
</evidence>
<dbReference type="InterPro" id="IPR002350">
    <property type="entry name" value="Kazal_dom"/>
</dbReference>